<dbReference type="GO" id="GO:0009117">
    <property type="term" value="P:nucleotide metabolic process"/>
    <property type="evidence" value="ECO:0007669"/>
    <property type="project" value="TreeGrafter"/>
</dbReference>
<feature type="active site" description="Tele-AMP-histidine intermediate" evidence="1">
    <location>
        <position position="102"/>
    </location>
</feature>
<feature type="short sequence motif" description="Histidine triad motif" evidence="2 3">
    <location>
        <begin position="100"/>
        <end position="104"/>
    </location>
</feature>
<dbReference type="AlphaFoldDB" id="A0A1H8RUC7"/>
<keyword evidence="6" id="KW-1185">Reference proteome</keyword>
<dbReference type="OrthoDB" id="9784774at2"/>
<dbReference type="PROSITE" id="PS00892">
    <property type="entry name" value="HIT_1"/>
    <property type="match status" value="1"/>
</dbReference>
<dbReference type="InterPro" id="IPR019808">
    <property type="entry name" value="Histidine_triad_CS"/>
</dbReference>
<dbReference type="InterPro" id="IPR039384">
    <property type="entry name" value="HINT"/>
</dbReference>
<dbReference type="Proteomes" id="UP000199300">
    <property type="component" value="Unassembled WGS sequence"/>
</dbReference>
<dbReference type="SUPFAM" id="SSF54197">
    <property type="entry name" value="HIT-like"/>
    <property type="match status" value="1"/>
</dbReference>
<dbReference type="InterPro" id="IPR011146">
    <property type="entry name" value="HIT-like"/>
</dbReference>
<dbReference type="PRINTS" id="PR00332">
    <property type="entry name" value="HISTRIAD"/>
</dbReference>
<dbReference type="GO" id="GO:0003824">
    <property type="term" value="F:catalytic activity"/>
    <property type="evidence" value="ECO:0007669"/>
    <property type="project" value="InterPro"/>
</dbReference>
<dbReference type="CDD" id="cd01277">
    <property type="entry name" value="HINT_subgroup"/>
    <property type="match status" value="1"/>
</dbReference>
<gene>
    <name evidence="5" type="ORF">SAMN04488134_11137</name>
</gene>
<evidence type="ECO:0000256" key="3">
    <source>
        <dbReference type="PROSITE-ProRule" id="PRU00464"/>
    </source>
</evidence>
<evidence type="ECO:0000256" key="1">
    <source>
        <dbReference type="PIRSR" id="PIRSR601310-1"/>
    </source>
</evidence>
<reference evidence="5 6" key="1">
    <citation type="submission" date="2016-10" db="EMBL/GenBank/DDBJ databases">
        <authorList>
            <person name="de Groot N.N."/>
        </authorList>
    </citation>
    <scope>NUCLEOTIDE SEQUENCE [LARGE SCALE GENOMIC DNA]</scope>
    <source>
        <strain evidence="5 6">CGMCC 1.10434</strain>
    </source>
</reference>
<sequence length="142" mass="15725">MSSSTDCIFCKIIQGDIPSAQVYEDEHVYAFLDISQVTKGHTLIIPKQHVTNIYNTDAEIASQLFARVPTIANAIKKAFKPAGLNILSNTDAFAGQSVFHLHIHLLPRYDKNDGFGTKWMTNSDAYNQADLARISKAIADQI</sequence>
<dbReference type="Pfam" id="PF01230">
    <property type="entry name" value="HIT"/>
    <property type="match status" value="1"/>
</dbReference>
<evidence type="ECO:0000313" key="5">
    <source>
        <dbReference type="EMBL" id="SEO69897.1"/>
    </source>
</evidence>
<protein>
    <submittedName>
        <fullName evidence="5">Histidine triad (HIT) family protein</fullName>
    </submittedName>
</protein>
<dbReference type="STRING" id="872970.SAMN04488134_11137"/>
<evidence type="ECO:0000313" key="6">
    <source>
        <dbReference type="Proteomes" id="UP000199300"/>
    </source>
</evidence>
<evidence type="ECO:0000256" key="2">
    <source>
        <dbReference type="PIRSR" id="PIRSR601310-3"/>
    </source>
</evidence>
<accession>A0A1H8RUC7</accession>
<evidence type="ECO:0000259" key="4">
    <source>
        <dbReference type="PROSITE" id="PS51084"/>
    </source>
</evidence>
<dbReference type="RefSeq" id="WP_091499416.1">
    <property type="nucleotide sequence ID" value="NZ_FODJ01000011.1"/>
</dbReference>
<feature type="domain" description="HIT" evidence="4">
    <location>
        <begin position="8"/>
        <end position="115"/>
    </location>
</feature>
<dbReference type="FunFam" id="3.30.428.10:FF:000014">
    <property type="entry name" value="Putative histidine triad (HIT) protein"/>
    <property type="match status" value="1"/>
</dbReference>
<dbReference type="InterPro" id="IPR036265">
    <property type="entry name" value="HIT-like_sf"/>
</dbReference>
<proteinExistence type="predicted"/>
<dbReference type="InterPro" id="IPR001310">
    <property type="entry name" value="Histidine_triad_HIT"/>
</dbReference>
<dbReference type="PROSITE" id="PS51084">
    <property type="entry name" value="HIT_2"/>
    <property type="match status" value="1"/>
</dbReference>
<dbReference type="PANTHER" id="PTHR46648">
    <property type="entry name" value="HIT FAMILY PROTEIN 1"/>
    <property type="match status" value="1"/>
</dbReference>
<dbReference type="EMBL" id="FODJ01000011">
    <property type="protein sequence ID" value="SEO69897.1"/>
    <property type="molecule type" value="Genomic_DNA"/>
</dbReference>
<dbReference type="PANTHER" id="PTHR46648:SF1">
    <property type="entry name" value="ADENOSINE 5'-MONOPHOSPHORAMIDASE HNT1"/>
    <property type="match status" value="1"/>
</dbReference>
<dbReference type="Gene3D" id="3.30.428.10">
    <property type="entry name" value="HIT-like"/>
    <property type="match status" value="1"/>
</dbReference>
<name>A0A1H8RUC7_9BACI</name>
<organism evidence="5 6">
    <name type="scientific">Amphibacillus marinus</name>
    <dbReference type="NCBI Taxonomy" id="872970"/>
    <lineage>
        <taxon>Bacteria</taxon>
        <taxon>Bacillati</taxon>
        <taxon>Bacillota</taxon>
        <taxon>Bacilli</taxon>
        <taxon>Bacillales</taxon>
        <taxon>Bacillaceae</taxon>
        <taxon>Amphibacillus</taxon>
    </lineage>
</organism>